<dbReference type="CDD" id="cd03886">
    <property type="entry name" value="M20_Acy1"/>
    <property type="match status" value="1"/>
</dbReference>
<dbReference type="InterPro" id="IPR002933">
    <property type="entry name" value="Peptidase_M20"/>
</dbReference>
<dbReference type="EMBL" id="JARXVQ010000001">
    <property type="protein sequence ID" value="MDH6182452.1"/>
    <property type="molecule type" value="Genomic_DNA"/>
</dbReference>
<dbReference type="SUPFAM" id="SSF53187">
    <property type="entry name" value="Zn-dependent exopeptidases"/>
    <property type="match status" value="1"/>
</dbReference>
<organism evidence="2 3">
    <name type="scientific">Antiquaquibacter oligotrophicus</name>
    <dbReference type="NCBI Taxonomy" id="2880260"/>
    <lineage>
        <taxon>Bacteria</taxon>
        <taxon>Bacillati</taxon>
        <taxon>Actinomycetota</taxon>
        <taxon>Actinomycetes</taxon>
        <taxon>Micrococcales</taxon>
        <taxon>Microbacteriaceae</taxon>
        <taxon>Antiquaquibacter</taxon>
    </lineage>
</organism>
<feature type="domain" description="Peptidase M20 dimerisation" evidence="1">
    <location>
        <begin position="192"/>
        <end position="291"/>
    </location>
</feature>
<evidence type="ECO:0000259" key="1">
    <source>
        <dbReference type="Pfam" id="PF07687"/>
    </source>
</evidence>
<dbReference type="InterPro" id="IPR011650">
    <property type="entry name" value="Peptidase_M20_dimer"/>
</dbReference>
<dbReference type="PANTHER" id="PTHR11014">
    <property type="entry name" value="PEPTIDASE M20 FAMILY MEMBER"/>
    <property type="match status" value="1"/>
</dbReference>
<proteinExistence type="predicted"/>
<dbReference type="Gene3D" id="3.40.630.10">
    <property type="entry name" value="Zn peptidases"/>
    <property type="match status" value="1"/>
</dbReference>
<evidence type="ECO:0000313" key="3">
    <source>
        <dbReference type="Proteomes" id="UP001160142"/>
    </source>
</evidence>
<keyword evidence="3" id="KW-1185">Reference proteome</keyword>
<dbReference type="PIRSF" id="PIRSF005962">
    <property type="entry name" value="Pept_M20D_amidohydro"/>
    <property type="match status" value="1"/>
</dbReference>
<comment type="caution">
    <text evidence="2">The sequence shown here is derived from an EMBL/GenBank/DDBJ whole genome shotgun (WGS) entry which is preliminary data.</text>
</comment>
<reference evidence="2 3" key="1">
    <citation type="submission" date="2023-04" db="EMBL/GenBank/DDBJ databases">
        <title>Genome Encyclopedia of Bacteria and Archaea VI: Functional Genomics of Type Strains.</title>
        <authorList>
            <person name="Whitman W."/>
        </authorList>
    </citation>
    <scope>NUCLEOTIDE SEQUENCE [LARGE SCALE GENOMIC DNA]</scope>
    <source>
        <strain evidence="2 3">SG_E_30_P1</strain>
    </source>
</reference>
<protein>
    <submittedName>
        <fullName evidence="2">Amidohydrolase</fullName>
    </submittedName>
</protein>
<dbReference type="PANTHER" id="PTHR11014:SF63">
    <property type="entry name" value="METALLOPEPTIDASE, PUTATIVE (AFU_ORTHOLOGUE AFUA_6G09600)-RELATED"/>
    <property type="match status" value="1"/>
</dbReference>
<sequence length="403" mass="42201">MSGFTTPSATTQSTGTFAHDLVTLRRELHGIPEVGLHLPQTQSAIIRQLEPLGLDSLTTGSALSSVVGVIRGHKPGPTVLLRSDMDALPVAELTGLPWASTNGAMHACGHDLHMAGLVGAAQILTQRRHDFAGSVILAFQPGEEGHGGAPLMLGEGLLDAAGPAPIASYALHVWPTLDSGVFATRPGAIMAGMNHLRVTVHGTGGHASSPHRVRDTVPVVAEIVLALQTYVTRRFDVSDPIVLTVTQLAADSAAINVIPDRSSLAASIRTLSLESVAQLAAELPTFVQRIAEAHGCTADVHFGEDYPVTVNDARATDHATQLLAQRFGEERLQPLDSPLMASEDFAFVLQRSPGAFILLGARPPGDSEPEQPHSSRVLFDDSGLADHANALVELALGSLAAAS</sequence>
<gene>
    <name evidence="2" type="ORF">M2152_002634</name>
</gene>
<evidence type="ECO:0000313" key="2">
    <source>
        <dbReference type="EMBL" id="MDH6182452.1"/>
    </source>
</evidence>
<dbReference type="InterPro" id="IPR036264">
    <property type="entry name" value="Bact_exopeptidase_dim_dom"/>
</dbReference>
<accession>A0ABT6KR37</accession>
<dbReference type="Pfam" id="PF01546">
    <property type="entry name" value="Peptidase_M20"/>
    <property type="match status" value="1"/>
</dbReference>
<dbReference type="Proteomes" id="UP001160142">
    <property type="component" value="Unassembled WGS sequence"/>
</dbReference>
<name>A0ABT6KR37_9MICO</name>
<dbReference type="SUPFAM" id="SSF55031">
    <property type="entry name" value="Bacterial exopeptidase dimerisation domain"/>
    <property type="match status" value="1"/>
</dbReference>
<dbReference type="RefSeq" id="WP_322134729.1">
    <property type="nucleotide sequence ID" value="NZ_CP085036.1"/>
</dbReference>
<dbReference type="Gene3D" id="3.30.70.360">
    <property type="match status" value="1"/>
</dbReference>
<dbReference type="Pfam" id="PF07687">
    <property type="entry name" value="M20_dimer"/>
    <property type="match status" value="1"/>
</dbReference>
<dbReference type="InterPro" id="IPR017439">
    <property type="entry name" value="Amidohydrolase"/>
</dbReference>
<dbReference type="NCBIfam" id="TIGR01891">
    <property type="entry name" value="amidohydrolases"/>
    <property type="match status" value="1"/>
</dbReference>